<evidence type="ECO:0000256" key="3">
    <source>
        <dbReference type="ARBA" id="ARBA00022833"/>
    </source>
</evidence>
<dbReference type="Proteomes" id="UP001557470">
    <property type="component" value="Unassembled WGS sequence"/>
</dbReference>
<dbReference type="SMART" id="SM00980">
    <property type="entry name" value="THAP"/>
    <property type="match status" value="1"/>
</dbReference>
<dbReference type="SMART" id="SM00692">
    <property type="entry name" value="DM3"/>
    <property type="match status" value="1"/>
</dbReference>
<dbReference type="Pfam" id="PF05485">
    <property type="entry name" value="THAP"/>
    <property type="match status" value="1"/>
</dbReference>
<dbReference type="AlphaFoldDB" id="A0ABD0X734"/>
<proteinExistence type="predicted"/>
<comment type="caution">
    <text evidence="8">The sequence shown here is derived from an EMBL/GenBank/DDBJ whole genome shotgun (WGS) entry which is preliminary data.</text>
</comment>
<evidence type="ECO:0000313" key="9">
    <source>
        <dbReference type="Proteomes" id="UP001557470"/>
    </source>
</evidence>
<evidence type="ECO:0000256" key="6">
    <source>
        <dbReference type="SAM" id="MobiDB-lite"/>
    </source>
</evidence>
<feature type="compositionally biased region" description="Polar residues" evidence="6">
    <location>
        <begin position="158"/>
        <end position="172"/>
    </location>
</feature>
<name>A0ABD0X734_UMBPY</name>
<feature type="compositionally biased region" description="Basic and acidic residues" evidence="6">
    <location>
        <begin position="216"/>
        <end position="229"/>
    </location>
</feature>
<evidence type="ECO:0000259" key="7">
    <source>
        <dbReference type="PROSITE" id="PS50950"/>
    </source>
</evidence>
<evidence type="ECO:0000256" key="1">
    <source>
        <dbReference type="ARBA" id="ARBA00022723"/>
    </source>
</evidence>
<evidence type="ECO:0000313" key="8">
    <source>
        <dbReference type="EMBL" id="KAL1004823.1"/>
    </source>
</evidence>
<dbReference type="EMBL" id="JAGEUA010000002">
    <property type="protein sequence ID" value="KAL1004823.1"/>
    <property type="molecule type" value="Genomic_DNA"/>
</dbReference>
<evidence type="ECO:0000256" key="5">
    <source>
        <dbReference type="PROSITE-ProRule" id="PRU00309"/>
    </source>
</evidence>
<feature type="compositionally biased region" description="Low complexity" evidence="6">
    <location>
        <begin position="236"/>
        <end position="252"/>
    </location>
</feature>
<feature type="domain" description="THAP-type" evidence="7">
    <location>
        <begin position="1"/>
        <end position="96"/>
    </location>
</feature>
<accession>A0ABD0X734</accession>
<dbReference type="GO" id="GO:0003677">
    <property type="term" value="F:DNA binding"/>
    <property type="evidence" value="ECO:0007669"/>
    <property type="project" value="UniProtKB-UniRule"/>
</dbReference>
<reference evidence="8 9" key="1">
    <citation type="submission" date="2024-06" db="EMBL/GenBank/DDBJ databases">
        <authorList>
            <person name="Pan Q."/>
            <person name="Wen M."/>
            <person name="Jouanno E."/>
            <person name="Zahm M."/>
            <person name="Klopp C."/>
            <person name="Cabau C."/>
            <person name="Louis A."/>
            <person name="Berthelot C."/>
            <person name="Parey E."/>
            <person name="Roest Crollius H."/>
            <person name="Montfort J."/>
            <person name="Robinson-Rechavi M."/>
            <person name="Bouchez O."/>
            <person name="Lampietro C."/>
            <person name="Lopez Roques C."/>
            <person name="Donnadieu C."/>
            <person name="Postlethwait J."/>
            <person name="Bobe J."/>
            <person name="Verreycken H."/>
            <person name="Guiguen Y."/>
        </authorList>
    </citation>
    <scope>NUCLEOTIDE SEQUENCE [LARGE SCALE GENOMIC DNA]</scope>
    <source>
        <strain evidence="8">Up_M1</strain>
        <tissue evidence="8">Testis</tissue>
    </source>
</reference>
<gene>
    <name evidence="8" type="ORF">UPYG_G00051050</name>
</gene>
<evidence type="ECO:0000256" key="2">
    <source>
        <dbReference type="ARBA" id="ARBA00022771"/>
    </source>
</evidence>
<keyword evidence="2 5" id="KW-0863">Zinc-finger</keyword>
<dbReference type="SUPFAM" id="SSF57716">
    <property type="entry name" value="Glucocorticoid receptor-like (DNA-binding domain)"/>
    <property type="match status" value="1"/>
</dbReference>
<sequence length="328" mass="36519">MPPSCVYPGCGIKAKKFHKETFHDLPFRYNDTELLLQWLVVLKMDITTPLETLKRKRYRVCSRHFYDDDFQYPSKAKDPKNPMRVHLKRNAIPRVGPPTADIVEVIVDESVMIGLPQSNPTESCDTSVIQSASTSLSSGLILSLISPESAVVRPCTPRSLSDTSLARPTTWNLPKESGPTSPSCPPHYAAPVKIKKEEEEEEEDSLHEMSASIGEGRLDNFKVDPKDEGYEPPCDTSPSSPSGSTSTSSHGSMNGCSERKWIVDESSIMQMFQTCCRCGLPMEERNMTKNGSQLKIRWTCLQGHKGLWQSCPDQRKVGQNNILTSAAI</sequence>
<evidence type="ECO:0000256" key="4">
    <source>
        <dbReference type="ARBA" id="ARBA00023125"/>
    </source>
</evidence>
<keyword evidence="4 5" id="KW-0238">DNA-binding</keyword>
<keyword evidence="3" id="KW-0862">Zinc</keyword>
<dbReference type="PROSITE" id="PS50950">
    <property type="entry name" value="ZF_THAP"/>
    <property type="match status" value="1"/>
</dbReference>
<dbReference type="InterPro" id="IPR006612">
    <property type="entry name" value="THAP_Znf"/>
</dbReference>
<organism evidence="8 9">
    <name type="scientific">Umbra pygmaea</name>
    <name type="common">Eastern mudminnow</name>
    <dbReference type="NCBI Taxonomy" id="75934"/>
    <lineage>
        <taxon>Eukaryota</taxon>
        <taxon>Metazoa</taxon>
        <taxon>Chordata</taxon>
        <taxon>Craniata</taxon>
        <taxon>Vertebrata</taxon>
        <taxon>Euteleostomi</taxon>
        <taxon>Actinopterygii</taxon>
        <taxon>Neopterygii</taxon>
        <taxon>Teleostei</taxon>
        <taxon>Protacanthopterygii</taxon>
        <taxon>Esociformes</taxon>
        <taxon>Umbridae</taxon>
        <taxon>Umbra</taxon>
    </lineage>
</organism>
<dbReference type="GO" id="GO:0008270">
    <property type="term" value="F:zinc ion binding"/>
    <property type="evidence" value="ECO:0007669"/>
    <property type="project" value="UniProtKB-KW"/>
</dbReference>
<keyword evidence="9" id="KW-1185">Reference proteome</keyword>
<feature type="region of interest" description="Disordered" evidence="6">
    <location>
        <begin position="153"/>
        <end position="255"/>
    </location>
</feature>
<keyword evidence="1" id="KW-0479">Metal-binding</keyword>
<protein>
    <recommendedName>
        <fullName evidence="7">THAP-type domain-containing protein</fullName>
    </recommendedName>
</protein>